<gene>
    <name evidence="1" type="ORF">KK062_28000</name>
</gene>
<evidence type="ECO:0000313" key="1">
    <source>
        <dbReference type="EMBL" id="MBT1712117.1"/>
    </source>
</evidence>
<organism evidence="1 2">
    <name type="scientific">Dawidia cretensis</name>
    <dbReference type="NCBI Taxonomy" id="2782350"/>
    <lineage>
        <taxon>Bacteria</taxon>
        <taxon>Pseudomonadati</taxon>
        <taxon>Bacteroidota</taxon>
        <taxon>Cytophagia</taxon>
        <taxon>Cytophagales</taxon>
        <taxon>Chryseotaleaceae</taxon>
        <taxon>Dawidia</taxon>
    </lineage>
</organism>
<accession>A0AAP2E5C5</accession>
<protein>
    <submittedName>
        <fullName evidence="1">Uncharacterized protein</fullName>
    </submittedName>
</protein>
<comment type="caution">
    <text evidence="1">The sequence shown here is derived from an EMBL/GenBank/DDBJ whole genome shotgun (WGS) entry which is preliminary data.</text>
</comment>
<dbReference type="RefSeq" id="WP_254087685.1">
    <property type="nucleotide sequence ID" value="NZ_JAHESE010000051.1"/>
</dbReference>
<reference evidence="1 2" key="1">
    <citation type="submission" date="2021-05" db="EMBL/GenBank/DDBJ databases">
        <title>A Polyphasic approach of four new species of the genus Ohtaekwangia: Ohtaekwangia histidinii sp. nov., Ohtaekwangia cretensis sp. nov., Ohtaekwangia indiensis sp. nov., Ohtaekwangia reichenbachii sp. nov. from diverse environment.</title>
        <authorList>
            <person name="Octaviana S."/>
        </authorList>
    </citation>
    <scope>NUCLEOTIDE SEQUENCE [LARGE SCALE GENOMIC DNA]</scope>
    <source>
        <strain evidence="1 2">PWU5</strain>
    </source>
</reference>
<keyword evidence="2" id="KW-1185">Reference proteome</keyword>
<dbReference type="AlphaFoldDB" id="A0AAP2E5C5"/>
<dbReference type="PROSITE" id="PS51257">
    <property type="entry name" value="PROKAR_LIPOPROTEIN"/>
    <property type="match status" value="1"/>
</dbReference>
<dbReference type="EMBL" id="JAHESE010000051">
    <property type="protein sequence ID" value="MBT1712117.1"/>
    <property type="molecule type" value="Genomic_DNA"/>
</dbReference>
<proteinExistence type="predicted"/>
<name>A0AAP2E5C5_9BACT</name>
<dbReference type="Proteomes" id="UP001319080">
    <property type="component" value="Unassembled WGS sequence"/>
</dbReference>
<evidence type="ECO:0000313" key="2">
    <source>
        <dbReference type="Proteomes" id="UP001319080"/>
    </source>
</evidence>
<sequence>MIGQRLPASLTHKKSAPRAVGLFRVVPVLLLFCACSGVRAQEWPFELWHEGKVVLLEGDTLRGLVKYDMQQDLLQYNGASGQKVVAYSARKVLFFEIFDVTIHRYRQFFALPFNTPAGYKSAVFFELLEEGKMTLLSREALEYRTYTNPYYVGSYSRLVLVYKYFFMDDNGKIEEFTGDRRDLLDLMGKNADDVEKYIKTNRLKVDEKYDFAKIIAYYNSLYGT</sequence>